<dbReference type="PANTHER" id="PTHR14187">
    <property type="entry name" value="ALPHA KINASE/ELONGATION FACTOR 2 KINASE"/>
    <property type="match status" value="1"/>
</dbReference>
<sequence>MRGSIHMLTLSYYSKPLEESMALRDIRILVAIDFGTTFSGFAPGRQGNPKTPTAILYDKEYTNVICWGYSALEEEPDEELDDPEERPPIVDYLTQMRKLIKETLEKRWPTIKFPQQVDLVFTIPAEIMRECAYNAGLLTSIASNNIDFTTEHSFFVADCGGGTVDLTSRKLLPENKLSEITERIGDLCGSTFVDKEFYHGLVEK</sequence>
<dbReference type="AlphaFoldDB" id="A0A9N9EMX3"/>
<dbReference type="SUPFAM" id="SSF53067">
    <property type="entry name" value="Actin-like ATPase domain"/>
    <property type="match status" value="1"/>
</dbReference>
<name>A0A9N9EMX3_FUNMO</name>
<dbReference type="InterPro" id="IPR043129">
    <property type="entry name" value="ATPase_NBD"/>
</dbReference>
<comment type="caution">
    <text evidence="1">The sequence shown here is derived from an EMBL/GenBank/DDBJ whole genome shotgun (WGS) entry which is preliminary data.</text>
</comment>
<dbReference type="Proteomes" id="UP000789375">
    <property type="component" value="Unassembled WGS sequence"/>
</dbReference>
<dbReference type="EMBL" id="CAJVPP010007325">
    <property type="protein sequence ID" value="CAG8687366.1"/>
    <property type="molecule type" value="Genomic_DNA"/>
</dbReference>
<protein>
    <submittedName>
        <fullName evidence="1">4881_t:CDS:1</fullName>
    </submittedName>
</protein>
<accession>A0A9N9EMX3</accession>
<proteinExistence type="predicted"/>
<dbReference type="PANTHER" id="PTHR14187:SF5">
    <property type="entry name" value="HEAT SHOCK 70 KDA PROTEIN 12A"/>
    <property type="match status" value="1"/>
</dbReference>
<evidence type="ECO:0000313" key="1">
    <source>
        <dbReference type="EMBL" id="CAG8687366.1"/>
    </source>
</evidence>
<reference evidence="1" key="1">
    <citation type="submission" date="2021-06" db="EMBL/GenBank/DDBJ databases">
        <authorList>
            <person name="Kallberg Y."/>
            <person name="Tangrot J."/>
            <person name="Rosling A."/>
        </authorList>
    </citation>
    <scope>NUCLEOTIDE SEQUENCE</scope>
    <source>
        <strain evidence="1">87-6 pot B 2015</strain>
    </source>
</reference>
<evidence type="ECO:0000313" key="2">
    <source>
        <dbReference type="Proteomes" id="UP000789375"/>
    </source>
</evidence>
<keyword evidence="2" id="KW-1185">Reference proteome</keyword>
<organism evidence="1 2">
    <name type="scientific">Funneliformis mosseae</name>
    <name type="common">Endomycorrhizal fungus</name>
    <name type="synonym">Glomus mosseae</name>
    <dbReference type="NCBI Taxonomy" id="27381"/>
    <lineage>
        <taxon>Eukaryota</taxon>
        <taxon>Fungi</taxon>
        <taxon>Fungi incertae sedis</taxon>
        <taxon>Mucoromycota</taxon>
        <taxon>Glomeromycotina</taxon>
        <taxon>Glomeromycetes</taxon>
        <taxon>Glomerales</taxon>
        <taxon>Glomeraceae</taxon>
        <taxon>Funneliformis</taxon>
    </lineage>
</organism>
<gene>
    <name evidence="1" type="ORF">FMOSSE_LOCUS13160</name>
</gene>
<dbReference type="Gene3D" id="3.30.420.40">
    <property type="match status" value="1"/>
</dbReference>